<dbReference type="Pfam" id="PF22725">
    <property type="entry name" value="GFO_IDH_MocA_C3"/>
    <property type="match status" value="1"/>
</dbReference>
<dbReference type="InterPro" id="IPR051450">
    <property type="entry name" value="Gfo/Idh/MocA_Oxidoreductases"/>
</dbReference>
<name>A0AA96DDJ7_9BACT</name>
<protein>
    <submittedName>
        <fullName evidence="7">Gfo/Idh/MocA family oxidoreductase</fullName>
    </submittedName>
</protein>
<dbReference type="EMBL" id="CP134845">
    <property type="protein sequence ID" value="WNL13946.1"/>
    <property type="molecule type" value="Genomic_DNA"/>
</dbReference>
<dbReference type="SUPFAM" id="SSF51735">
    <property type="entry name" value="NAD(P)-binding Rossmann-fold domains"/>
    <property type="match status" value="1"/>
</dbReference>
<dbReference type="PANTHER" id="PTHR43377:SF1">
    <property type="entry name" value="BILIVERDIN REDUCTASE A"/>
    <property type="match status" value="1"/>
</dbReference>
<dbReference type="EMBL" id="CP134849">
    <property type="protein sequence ID" value="WNL20173.1"/>
    <property type="molecule type" value="Genomic_DNA"/>
</dbReference>
<dbReference type="SUPFAM" id="SSF55347">
    <property type="entry name" value="Glyceraldehyde-3-phosphate dehydrogenase-like, C-terminal domain"/>
    <property type="match status" value="1"/>
</dbReference>
<gene>
    <name evidence="4" type="ORF">RJG51_07860</name>
    <name evidence="3" type="ORF">RJG52_00835</name>
    <name evidence="5" type="ORF">RJG53_05420</name>
    <name evidence="7" type="ORF">RJG55_00840</name>
    <name evidence="6" type="ORF">RJG56_05270</name>
    <name evidence="8" type="ORF">RJG57_10480</name>
</gene>
<dbReference type="EMBL" id="CP134850">
    <property type="protein sequence ID" value="WNL22315.1"/>
    <property type="molecule type" value="Genomic_DNA"/>
</dbReference>
<dbReference type="InterPro" id="IPR055170">
    <property type="entry name" value="GFO_IDH_MocA-like_dom"/>
</dbReference>
<dbReference type="InterPro" id="IPR000683">
    <property type="entry name" value="Gfo/Idh/MocA-like_OxRdtase_N"/>
</dbReference>
<dbReference type="Pfam" id="PF01408">
    <property type="entry name" value="GFO_IDH_MocA"/>
    <property type="match status" value="1"/>
</dbReference>
<dbReference type="AlphaFoldDB" id="A0AA96DDJ7"/>
<organism evidence="7">
    <name type="scientific">Arcobacter sp. AZ-2023</name>
    <dbReference type="NCBI Taxonomy" id="3074453"/>
    <lineage>
        <taxon>Bacteria</taxon>
        <taxon>Pseudomonadati</taxon>
        <taxon>Campylobacterota</taxon>
        <taxon>Epsilonproteobacteria</taxon>
        <taxon>Campylobacterales</taxon>
        <taxon>Arcobacteraceae</taxon>
        <taxon>Arcobacter</taxon>
    </lineage>
</organism>
<reference evidence="3" key="2">
    <citation type="submission" date="2023-09" db="EMBL/GenBank/DDBJ databases">
        <title>Characterization of Arcobacter Isolates from Retail Chicken Sold in Supermarkets in Tbilisi, Georgia.</title>
        <authorList>
            <person name="Matthias R."/>
            <person name="Zautner A.E."/>
        </authorList>
    </citation>
    <scope>NUCLEOTIDE SEQUENCE</scope>
    <source>
        <strain evidence="4">LEO 108</strain>
        <strain evidence="3">LEO 109</strain>
    </source>
</reference>
<dbReference type="EMBL" id="CP134852">
    <property type="protein sequence ID" value="WNL25460.1"/>
    <property type="molecule type" value="Genomic_DNA"/>
</dbReference>
<evidence type="ECO:0000259" key="1">
    <source>
        <dbReference type="Pfam" id="PF01408"/>
    </source>
</evidence>
<sequence length="340" mass="39410">MRFLVIGLGSMGKRRVRNLIALGHKDNVAGFDLREDRRIESEKYDIKIFDDFEKAMNEFKPDAFLISTPPNLHMHYAYIAEQNNIHCFIEASVVDAEKILELANKVKSKKILMAPSCTMRYYPMPIKIKELINNGIIGKVLNYNYQTGQYLPDWHPWEKIEDFYVSNPDTGGCREIVPFELTWLNDIFGDSKPLACVRKKLTNMNADIDDIYHCILEYPNNIIGNLTVEVVSRPKATREIRILGTEGEMVYSADNNELKYINLQMNDWERINFDIGTVESGYINPEEPYINEIKAYINAIEKILNGETSTYPNTLEDDYKILQTLYKLEEISEGRHDLSR</sequence>
<evidence type="ECO:0000313" key="3">
    <source>
        <dbReference type="EMBL" id="WNL12629.1"/>
    </source>
</evidence>
<dbReference type="Gene3D" id="3.40.50.720">
    <property type="entry name" value="NAD(P)-binding Rossmann-like Domain"/>
    <property type="match status" value="1"/>
</dbReference>
<feature type="domain" description="GFO/IDH/MocA-like oxidoreductase" evidence="2">
    <location>
        <begin position="127"/>
        <end position="249"/>
    </location>
</feature>
<dbReference type="PANTHER" id="PTHR43377">
    <property type="entry name" value="BILIVERDIN REDUCTASE A"/>
    <property type="match status" value="1"/>
</dbReference>
<dbReference type="EMBL" id="CP134851">
    <property type="protein sequence ID" value="WNL23648.1"/>
    <property type="molecule type" value="Genomic_DNA"/>
</dbReference>
<evidence type="ECO:0000259" key="2">
    <source>
        <dbReference type="Pfam" id="PF22725"/>
    </source>
</evidence>
<accession>A0AA96DDJ7</accession>
<reference evidence="7" key="1">
    <citation type="submission" date="2023-09" db="EMBL/GenBank/DDBJ databases">
        <title>Arcobacter tbilisiensis sp. nov. isolated from chicken meat in Tbilisi, Georgia.</title>
        <authorList>
            <person name="Matthias R."/>
            <person name="Zautner A.E."/>
        </authorList>
    </citation>
    <scope>NUCLEOTIDE SEQUENCE</scope>
    <source>
        <strain evidence="8">LEO 70</strain>
        <strain evidence="7">LEO 74</strain>
        <strain evidence="6">LEO 79</strain>
        <strain evidence="5">LEO 99</strain>
    </source>
</reference>
<evidence type="ECO:0000313" key="7">
    <source>
        <dbReference type="EMBL" id="WNL23648.1"/>
    </source>
</evidence>
<dbReference type="Gene3D" id="3.30.360.10">
    <property type="entry name" value="Dihydrodipicolinate Reductase, domain 2"/>
    <property type="match status" value="1"/>
</dbReference>
<evidence type="ECO:0000313" key="6">
    <source>
        <dbReference type="EMBL" id="WNL22315.1"/>
    </source>
</evidence>
<dbReference type="GO" id="GO:0000166">
    <property type="term" value="F:nucleotide binding"/>
    <property type="evidence" value="ECO:0007669"/>
    <property type="project" value="InterPro"/>
</dbReference>
<evidence type="ECO:0000313" key="8">
    <source>
        <dbReference type="EMBL" id="WNL25460.1"/>
    </source>
</evidence>
<evidence type="ECO:0000313" key="4">
    <source>
        <dbReference type="EMBL" id="WNL13946.1"/>
    </source>
</evidence>
<feature type="domain" description="Gfo/Idh/MocA-like oxidoreductase N-terminal" evidence="1">
    <location>
        <begin position="1"/>
        <end position="106"/>
    </location>
</feature>
<proteinExistence type="predicted"/>
<dbReference type="InterPro" id="IPR036291">
    <property type="entry name" value="NAD(P)-bd_dom_sf"/>
</dbReference>
<dbReference type="EMBL" id="CP134844">
    <property type="protein sequence ID" value="WNL12629.1"/>
    <property type="molecule type" value="Genomic_DNA"/>
</dbReference>
<evidence type="ECO:0000313" key="5">
    <source>
        <dbReference type="EMBL" id="WNL20173.1"/>
    </source>
</evidence>